<reference evidence="1 2" key="1">
    <citation type="submission" date="2019-06" db="EMBL/GenBank/DDBJ databases">
        <authorList>
            <person name="Li F."/>
        </authorList>
    </citation>
    <scope>NUCLEOTIDE SEQUENCE [LARGE SCALE GENOMIC DNA]</scope>
    <source>
        <strain evidence="1 2">10F1D-1</strain>
    </source>
</reference>
<dbReference type="SUPFAM" id="SSF55961">
    <property type="entry name" value="Bet v1-like"/>
    <property type="match status" value="1"/>
</dbReference>
<evidence type="ECO:0000313" key="1">
    <source>
        <dbReference type="EMBL" id="TPW76033.1"/>
    </source>
</evidence>
<organism evidence="1 2">
    <name type="scientific">Schumannella soli</name>
    <dbReference type="NCBI Taxonomy" id="2590779"/>
    <lineage>
        <taxon>Bacteria</taxon>
        <taxon>Bacillati</taxon>
        <taxon>Actinomycetota</taxon>
        <taxon>Actinomycetes</taxon>
        <taxon>Micrococcales</taxon>
        <taxon>Microbacteriaceae</taxon>
        <taxon>Schumannella</taxon>
    </lineage>
</organism>
<dbReference type="AlphaFoldDB" id="A0A506Y2A6"/>
<comment type="caution">
    <text evidence="1">The sequence shown here is derived from an EMBL/GenBank/DDBJ whole genome shotgun (WGS) entry which is preliminary data.</text>
</comment>
<keyword evidence="2" id="KW-1185">Reference proteome</keyword>
<dbReference type="RefSeq" id="WP_141163390.1">
    <property type="nucleotide sequence ID" value="NZ_VHQG01000002.1"/>
</dbReference>
<evidence type="ECO:0000313" key="2">
    <source>
        <dbReference type="Proteomes" id="UP000316252"/>
    </source>
</evidence>
<sequence length="145" mass="16106">MSAPAAHVVRTIDLPPGIVWEALIDPVLVEGWLHPVHTLVGADSIVVAEDAEVLLEVEHAEFGRVRILLDAVDGGTRGTATVVTVELPEIGDVRFRPPIAAGWSVRLHQLADLLRGHPVDWDHWERDRGSEYRQQLELAQQRLAR</sequence>
<name>A0A506Y2A6_9MICO</name>
<accession>A0A506Y2A6</accession>
<dbReference type="InterPro" id="IPR023393">
    <property type="entry name" value="START-like_dom_sf"/>
</dbReference>
<gene>
    <name evidence="1" type="ORF">FJ657_09420</name>
</gene>
<dbReference type="Gene3D" id="3.30.530.20">
    <property type="match status" value="1"/>
</dbReference>
<proteinExistence type="predicted"/>
<evidence type="ECO:0008006" key="3">
    <source>
        <dbReference type="Google" id="ProtNLM"/>
    </source>
</evidence>
<protein>
    <recommendedName>
        <fullName evidence="3">SRPBCC family protein</fullName>
    </recommendedName>
</protein>
<dbReference type="OrthoDB" id="9803476at2"/>
<dbReference type="Proteomes" id="UP000316252">
    <property type="component" value="Unassembled WGS sequence"/>
</dbReference>
<dbReference type="EMBL" id="VHQG01000002">
    <property type="protein sequence ID" value="TPW76033.1"/>
    <property type="molecule type" value="Genomic_DNA"/>
</dbReference>